<accession>A0A0E3F3P6</accession>
<dbReference type="Proteomes" id="UP000185323">
    <property type="component" value="Segment"/>
</dbReference>
<protein>
    <submittedName>
        <fullName evidence="2">Uncharacterized protein</fullName>
    </submittedName>
</protein>
<dbReference type="EMBL" id="KJ019052">
    <property type="protein sequence ID" value="AIX19944.1"/>
    <property type="molecule type" value="Genomic_DNA"/>
</dbReference>
<gene>
    <name evidence="2" type="ORF">Syn7803C7_53</name>
</gene>
<evidence type="ECO:0000256" key="1">
    <source>
        <dbReference type="SAM" id="Phobius"/>
    </source>
</evidence>
<sequence>MKESIMSGIKGALIGTGSALVVFAGIEFFFPTPDTYTIDLNKRETISLKMSVIRTPCGYDYCFIPAIKEGEAIEIETHNPNPEPGFLRPVESTDY</sequence>
<name>A0A0E3F3P6_9CAUD</name>
<evidence type="ECO:0000313" key="3">
    <source>
        <dbReference type="Proteomes" id="UP000185323"/>
    </source>
</evidence>
<feature type="transmembrane region" description="Helical" evidence="1">
    <location>
        <begin position="12"/>
        <end position="30"/>
    </location>
</feature>
<keyword evidence="3" id="KW-1185">Reference proteome</keyword>
<organism evidence="2 3">
    <name type="scientific">Synechococcus phage ACG-2014f_Syn7803C7</name>
    <dbReference type="NCBI Taxonomy" id="2790345"/>
    <lineage>
        <taxon>Viruses</taxon>
        <taxon>Duplodnaviria</taxon>
        <taxon>Heunggongvirae</taxon>
        <taxon>Uroviricota</taxon>
        <taxon>Caudoviricetes</taxon>
        <taxon>Pantevenvirales</taxon>
        <taxon>Kyanoviridae</taxon>
        <taxon>Atlauavirus</taxon>
        <taxon>Atlauavirus acg2014f</taxon>
    </lineage>
</organism>
<proteinExistence type="predicted"/>
<evidence type="ECO:0000313" key="2">
    <source>
        <dbReference type="EMBL" id="AIX19944.1"/>
    </source>
</evidence>
<keyword evidence="1" id="KW-1133">Transmembrane helix</keyword>
<reference evidence="2 3" key="1">
    <citation type="submission" date="2013-12" db="EMBL/GenBank/DDBJ databases">
        <title>Ecological redundancy of diverse viral populations within a natural community.</title>
        <authorList>
            <person name="Gregory A.C."/>
            <person name="LaButti K."/>
            <person name="Copeland A."/>
            <person name="Woyke T."/>
            <person name="Sullivan M.B."/>
        </authorList>
    </citation>
    <scope>NUCLEOTIDE SEQUENCE [LARGE SCALE GENOMIC DNA]</scope>
    <source>
        <strain evidence="2">Syn7803C7</strain>
    </source>
</reference>
<keyword evidence="1" id="KW-0812">Transmembrane</keyword>
<keyword evidence="1" id="KW-0472">Membrane</keyword>